<comment type="caution">
    <text evidence="3">The sequence shown here is derived from an EMBL/GenBank/DDBJ whole genome shotgun (WGS) entry which is preliminary data.</text>
</comment>
<dbReference type="SUPFAM" id="SSF54980">
    <property type="entry name" value="EF-G C-terminal domain-like"/>
    <property type="match status" value="1"/>
</dbReference>
<dbReference type="PANTHER" id="PTHR16301">
    <property type="entry name" value="IMPACT-RELATED"/>
    <property type="match status" value="1"/>
</dbReference>
<dbReference type="Pfam" id="PF01205">
    <property type="entry name" value="Impact_N"/>
    <property type="match status" value="1"/>
</dbReference>
<evidence type="ECO:0000256" key="1">
    <source>
        <dbReference type="ARBA" id="ARBA00007665"/>
    </source>
</evidence>
<dbReference type="Proteomes" id="UP000626148">
    <property type="component" value="Unassembled WGS sequence"/>
</dbReference>
<keyword evidence="4" id="KW-1185">Reference proteome</keyword>
<reference evidence="3" key="2">
    <citation type="submission" date="2020-09" db="EMBL/GenBank/DDBJ databases">
        <authorList>
            <person name="Sun Q."/>
            <person name="Kim S."/>
        </authorList>
    </citation>
    <scope>NUCLEOTIDE SEQUENCE</scope>
    <source>
        <strain evidence="3">KCTC 22169</strain>
    </source>
</reference>
<proteinExistence type="inferred from homology"/>
<dbReference type="GO" id="GO:0005737">
    <property type="term" value="C:cytoplasm"/>
    <property type="evidence" value="ECO:0007669"/>
    <property type="project" value="TreeGrafter"/>
</dbReference>
<sequence length="202" mass="21984">MSWTLNTVVHAELEVKKSRFLAWVEPVSSREEAQARIEAYRQAYPDARHVCFAFHAGGDSGMSDDGEPSGTAGKPIFSVINHKSLVNVLGVVVRYFGGVKLGAGGLVRAYSGAVSQALETAERVPVETWCRLELECSFARESDVRRLLADYDLNPDNVEYGQGVYMTVVLPESRLVSFRSDFQALAPGDPALAVRSADEATG</sequence>
<dbReference type="AlphaFoldDB" id="A0A918K1C8"/>
<dbReference type="InterPro" id="IPR036956">
    <property type="entry name" value="Impact_N_sf"/>
</dbReference>
<organism evidence="3 4">
    <name type="scientific">Saccharospirillum salsuginis</name>
    <dbReference type="NCBI Taxonomy" id="418750"/>
    <lineage>
        <taxon>Bacteria</taxon>
        <taxon>Pseudomonadati</taxon>
        <taxon>Pseudomonadota</taxon>
        <taxon>Gammaproteobacteria</taxon>
        <taxon>Oceanospirillales</taxon>
        <taxon>Saccharospirillaceae</taxon>
        <taxon>Saccharospirillum</taxon>
    </lineage>
</organism>
<dbReference type="InterPro" id="IPR023582">
    <property type="entry name" value="Impact"/>
</dbReference>
<evidence type="ECO:0000313" key="3">
    <source>
        <dbReference type="EMBL" id="GGX40770.1"/>
    </source>
</evidence>
<comment type="similarity">
    <text evidence="1">Belongs to the IMPACT family.</text>
</comment>
<name>A0A918K1C8_9GAMM</name>
<dbReference type="Gene3D" id="3.30.70.240">
    <property type="match status" value="1"/>
</dbReference>
<dbReference type="InterPro" id="IPR035647">
    <property type="entry name" value="EFG_III/V"/>
</dbReference>
<dbReference type="InterPro" id="IPR020568">
    <property type="entry name" value="Ribosomal_Su5_D2-typ_SF"/>
</dbReference>
<gene>
    <name evidence="3" type="ORF">GCM10007392_04440</name>
</gene>
<reference evidence="3" key="1">
    <citation type="journal article" date="2014" name="Int. J. Syst. Evol. Microbiol.">
        <title>Complete genome sequence of Corynebacterium casei LMG S-19264T (=DSM 44701T), isolated from a smear-ripened cheese.</title>
        <authorList>
            <consortium name="US DOE Joint Genome Institute (JGI-PGF)"/>
            <person name="Walter F."/>
            <person name="Albersmeier A."/>
            <person name="Kalinowski J."/>
            <person name="Ruckert C."/>
        </authorList>
    </citation>
    <scope>NUCLEOTIDE SEQUENCE</scope>
    <source>
        <strain evidence="3">KCTC 22169</strain>
    </source>
</reference>
<dbReference type="SUPFAM" id="SSF54211">
    <property type="entry name" value="Ribosomal protein S5 domain 2-like"/>
    <property type="match status" value="1"/>
</dbReference>
<dbReference type="GO" id="GO:0017111">
    <property type="term" value="F:ribonucleoside triphosphate phosphatase activity"/>
    <property type="evidence" value="ECO:0007669"/>
    <property type="project" value="UniProtKB-ARBA"/>
</dbReference>
<dbReference type="GO" id="GO:0006446">
    <property type="term" value="P:regulation of translational initiation"/>
    <property type="evidence" value="ECO:0007669"/>
    <property type="project" value="TreeGrafter"/>
</dbReference>
<evidence type="ECO:0000259" key="2">
    <source>
        <dbReference type="Pfam" id="PF01205"/>
    </source>
</evidence>
<dbReference type="RefSeq" id="WP_189606845.1">
    <property type="nucleotide sequence ID" value="NZ_BMXR01000001.1"/>
</dbReference>
<dbReference type="GO" id="GO:0032561">
    <property type="term" value="F:guanyl ribonucleotide binding"/>
    <property type="evidence" value="ECO:0007669"/>
    <property type="project" value="UniProtKB-ARBA"/>
</dbReference>
<protein>
    <recommendedName>
        <fullName evidence="2">Impact N-terminal domain-containing protein</fullName>
    </recommendedName>
</protein>
<dbReference type="GO" id="GO:0043168">
    <property type="term" value="F:anion binding"/>
    <property type="evidence" value="ECO:0007669"/>
    <property type="project" value="UniProtKB-ARBA"/>
</dbReference>
<dbReference type="Gene3D" id="3.30.230.30">
    <property type="entry name" value="Impact, N-terminal domain"/>
    <property type="match status" value="1"/>
</dbReference>
<accession>A0A918K1C8</accession>
<dbReference type="EMBL" id="BMXR01000001">
    <property type="protein sequence ID" value="GGX40770.1"/>
    <property type="molecule type" value="Genomic_DNA"/>
</dbReference>
<evidence type="ECO:0000313" key="4">
    <source>
        <dbReference type="Proteomes" id="UP000626148"/>
    </source>
</evidence>
<dbReference type="PANTHER" id="PTHR16301:SF20">
    <property type="entry name" value="IMPACT FAMILY MEMBER YIGZ"/>
    <property type="match status" value="1"/>
</dbReference>
<dbReference type="InterPro" id="IPR001498">
    <property type="entry name" value="Impact_N"/>
</dbReference>
<feature type="domain" description="Impact N-terminal" evidence="2">
    <location>
        <begin position="16"/>
        <end position="118"/>
    </location>
</feature>